<proteinExistence type="predicted"/>
<dbReference type="Proteomes" id="UP000294335">
    <property type="component" value="Unassembled WGS sequence"/>
</dbReference>
<name>A0AAQ1P8C9_9PSED</name>
<evidence type="ECO:0000313" key="2">
    <source>
        <dbReference type="EMBL" id="SPO60902.1"/>
    </source>
</evidence>
<dbReference type="AntiFam" id="ANF00169">
    <property type="entry name" value="Shadow ORF (opposite dgdR)"/>
</dbReference>
<evidence type="ECO:0000256" key="1">
    <source>
        <dbReference type="SAM" id="MobiDB-lite"/>
    </source>
</evidence>
<gene>
    <name evidence="2" type="ORF">JV551A3_V1_1070004</name>
</gene>
<dbReference type="AlphaFoldDB" id="A0AAQ1P8C9"/>
<feature type="compositionally biased region" description="Polar residues" evidence="1">
    <location>
        <begin position="11"/>
        <end position="23"/>
    </location>
</feature>
<reference evidence="2 3" key="1">
    <citation type="submission" date="2018-02" db="EMBL/GenBank/DDBJ databases">
        <authorList>
            <person name="Dubost A."/>
        </authorList>
    </citation>
    <scope>NUCLEOTIDE SEQUENCE [LARGE SCALE GENOMIC DNA]</scope>
    <source>
        <strain evidence="3">JV551A3</strain>
    </source>
</reference>
<evidence type="ECO:0000313" key="3">
    <source>
        <dbReference type="Proteomes" id="UP000294335"/>
    </source>
</evidence>
<dbReference type="EMBL" id="OPYN01000107">
    <property type="protein sequence ID" value="SPO60902.1"/>
    <property type="molecule type" value="Genomic_DNA"/>
</dbReference>
<sequence length="326" mass="36787">MGAGSPAKRPVQSTHLLHTNTQFKEPRRRPRRRRCMWHQYGKPPDQGLWHNLQPLQRPVLMPDRHRRHKTDPHPGPHRFLHPFHPGNLQRHAHRHAAAGKRPLDNLPHARTTLTQYQGESPQRRQRLPVTASQRMTTWHDGHDLVFPPRRHLRAQWQLLPRRPFDQGDIYAVQRSDNFRRIAVGGAHLHLGVAGMEIGDQVGQQVAGRRGTGADAQGTALQPAHGLAQCLGLTEGFAQALGMGQQLLAGCCQPHTTACALIQGLAKGLLQQLELARHRRLRQVQGLGRMADVAVFGDGGERYQLFWGHEGKISAKRIFAILNYDFL</sequence>
<keyword evidence="3" id="KW-1185">Reference proteome</keyword>
<organism evidence="2 3">
    <name type="scientific">Pseudomonas inefficax</name>
    <dbReference type="NCBI Taxonomy" id="2078786"/>
    <lineage>
        <taxon>Bacteria</taxon>
        <taxon>Pseudomonadati</taxon>
        <taxon>Pseudomonadota</taxon>
        <taxon>Gammaproteobacteria</taxon>
        <taxon>Pseudomonadales</taxon>
        <taxon>Pseudomonadaceae</taxon>
        <taxon>Pseudomonas</taxon>
    </lineage>
</organism>
<protein>
    <submittedName>
        <fullName evidence="2">Uncharacterized protein</fullName>
    </submittedName>
</protein>
<accession>A0AAQ1P8C9</accession>
<comment type="caution">
    <text evidence="2">The sequence shown here is derived from an EMBL/GenBank/DDBJ whole genome shotgun (WGS) entry which is preliminary data.</text>
</comment>
<feature type="region of interest" description="Disordered" evidence="1">
    <location>
        <begin position="1"/>
        <end position="33"/>
    </location>
</feature>